<evidence type="ECO:0000256" key="2">
    <source>
        <dbReference type="ARBA" id="ARBA00010183"/>
    </source>
</evidence>
<feature type="binding site" evidence="8">
    <location>
        <position position="44"/>
    </location>
    <ligand>
        <name>Mg(2+)</name>
        <dbReference type="ChEBI" id="CHEBI:18420"/>
    </ligand>
</feature>
<feature type="domain" description="DRBM" evidence="9">
    <location>
        <begin position="155"/>
        <end position="224"/>
    </location>
</feature>
<feature type="active site" evidence="8">
    <location>
        <position position="48"/>
    </location>
</feature>
<dbReference type="PANTHER" id="PTHR11207:SF0">
    <property type="entry name" value="RIBONUCLEASE 3"/>
    <property type="match status" value="1"/>
</dbReference>
<protein>
    <recommendedName>
        <fullName evidence="8">Ribonuclease 3</fullName>
        <ecNumber evidence="8">3.1.26.3</ecNumber>
    </recommendedName>
    <alternativeName>
        <fullName evidence="8">Ribonuclease III</fullName>
        <shortName evidence="8">RNase III</shortName>
    </alternativeName>
</protein>
<dbReference type="HAMAP" id="MF_00104">
    <property type="entry name" value="RNase_III"/>
    <property type="match status" value="1"/>
</dbReference>
<keyword evidence="5 8" id="KW-0255">Endonuclease</keyword>
<evidence type="ECO:0000256" key="6">
    <source>
        <dbReference type="ARBA" id="ARBA00022801"/>
    </source>
</evidence>
<sequence>MLNKLEKALGYKFRDPELLRMALTHTSCANEIYQDPLRSYERLEFLGDSIVGFVTAEYLYRTFPKKLEGDLTRIRAELVCEKSLAAVAERLSLGEHLLLGNGEDQSGGRRRPSILCDVMEAVVAASYLDGGFAVASDIVTRLILPQLAEAEKTHDYKTELQELVQRKKSQQLSYELISETGPDHCKEFNVHVLLNGREVGTGSGTSKKRAEQAAAAQAIVRLFPEQK</sequence>
<dbReference type="InterPro" id="IPR000999">
    <property type="entry name" value="RNase_III_dom"/>
</dbReference>
<dbReference type="CDD" id="cd00593">
    <property type="entry name" value="RIBOc"/>
    <property type="match status" value="1"/>
</dbReference>
<dbReference type="EC" id="3.1.26.3" evidence="8"/>
<comment type="cofactor">
    <cofactor evidence="8">
        <name>Mg(2+)</name>
        <dbReference type="ChEBI" id="CHEBI:18420"/>
    </cofactor>
</comment>
<dbReference type="InterPro" id="IPR011907">
    <property type="entry name" value="RNase_III"/>
</dbReference>
<keyword evidence="3 8" id="KW-0507">mRNA processing</keyword>
<evidence type="ECO:0000259" key="9">
    <source>
        <dbReference type="PROSITE" id="PS50137"/>
    </source>
</evidence>
<dbReference type="Pfam" id="PF00035">
    <property type="entry name" value="dsrm"/>
    <property type="match status" value="1"/>
</dbReference>
<feature type="binding site" evidence="8">
    <location>
        <position position="117"/>
    </location>
    <ligand>
        <name>Mg(2+)</name>
        <dbReference type="ChEBI" id="CHEBI:18420"/>
    </ligand>
</feature>
<evidence type="ECO:0000313" key="11">
    <source>
        <dbReference type="EMBL" id="MEQ2511869.1"/>
    </source>
</evidence>
<keyword evidence="8" id="KW-0819">tRNA processing</keyword>
<dbReference type="GO" id="GO:0004525">
    <property type="term" value="F:ribonuclease III activity"/>
    <property type="evidence" value="ECO:0007669"/>
    <property type="project" value="UniProtKB-EC"/>
</dbReference>
<keyword evidence="7 8" id="KW-0694">RNA-binding</keyword>
<comment type="function">
    <text evidence="8">Digests double-stranded RNA. Involved in the processing of primary rRNA transcript to yield the immediate precursors to the large and small rRNAs (23S and 16S). Processes some mRNAs, and tRNAs when they are encoded in the rRNA operon. Processes pre-crRNA and tracrRNA of type II CRISPR loci if present in the organism.</text>
</comment>
<comment type="catalytic activity">
    <reaction evidence="1 8">
        <text>Endonucleolytic cleavage to 5'-phosphomonoester.</text>
        <dbReference type="EC" id="3.1.26.3"/>
    </reaction>
</comment>
<keyword evidence="8" id="KW-0479">Metal-binding</keyword>
<keyword evidence="8" id="KW-0460">Magnesium</keyword>
<dbReference type="Gene3D" id="3.30.160.20">
    <property type="match status" value="1"/>
</dbReference>
<keyword evidence="8" id="KW-0699">rRNA-binding</keyword>
<accession>A0ABV1G953</accession>
<dbReference type="SUPFAM" id="SSF69065">
    <property type="entry name" value="RNase III domain-like"/>
    <property type="match status" value="1"/>
</dbReference>
<comment type="subunit">
    <text evidence="8">Homodimer.</text>
</comment>
<comment type="caution">
    <text evidence="11">The sequence shown here is derived from an EMBL/GenBank/DDBJ whole genome shotgun (WGS) entry which is preliminary data.</text>
</comment>
<comment type="subcellular location">
    <subcellularLocation>
        <location evidence="8">Cytoplasm</location>
    </subcellularLocation>
</comment>
<dbReference type="Proteomes" id="UP001491552">
    <property type="component" value="Unassembled WGS sequence"/>
</dbReference>
<dbReference type="CDD" id="cd10845">
    <property type="entry name" value="DSRM_RNAse_III_family"/>
    <property type="match status" value="1"/>
</dbReference>
<keyword evidence="6 8" id="KW-0378">Hydrolase</keyword>
<keyword evidence="8" id="KW-0698">rRNA processing</keyword>
<evidence type="ECO:0000313" key="12">
    <source>
        <dbReference type="Proteomes" id="UP001491552"/>
    </source>
</evidence>
<dbReference type="PROSITE" id="PS50137">
    <property type="entry name" value="DS_RBD"/>
    <property type="match status" value="1"/>
</dbReference>
<dbReference type="InterPro" id="IPR014720">
    <property type="entry name" value="dsRBD_dom"/>
</dbReference>
<keyword evidence="8" id="KW-0963">Cytoplasm</keyword>
<name>A0ABV1G953_9FIRM</name>
<dbReference type="EMBL" id="JBBMFF010000248">
    <property type="protein sequence ID" value="MEQ2511869.1"/>
    <property type="molecule type" value="Genomic_DNA"/>
</dbReference>
<dbReference type="SMART" id="SM00358">
    <property type="entry name" value="DSRM"/>
    <property type="match status" value="1"/>
</dbReference>
<reference evidence="11 12" key="1">
    <citation type="submission" date="2024-03" db="EMBL/GenBank/DDBJ databases">
        <title>Human intestinal bacterial collection.</title>
        <authorList>
            <person name="Pauvert C."/>
            <person name="Hitch T.C.A."/>
            <person name="Clavel T."/>
        </authorList>
    </citation>
    <scope>NUCLEOTIDE SEQUENCE [LARGE SCALE GENOMIC DNA]</scope>
    <source>
        <strain evidence="11 12">CLA-AA-H192</strain>
    </source>
</reference>
<gene>
    <name evidence="8 11" type="primary">rnc</name>
    <name evidence="11" type="ORF">WMO66_11550</name>
</gene>
<evidence type="ECO:0000259" key="10">
    <source>
        <dbReference type="PROSITE" id="PS50142"/>
    </source>
</evidence>
<keyword evidence="4 8" id="KW-0540">Nuclease</keyword>
<dbReference type="Pfam" id="PF14622">
    <property type="entry name" value="Ribonucleas_3_3"/>
    <property type="match status" value="1"/>
</dbReference>
<dbReference type="PROSITE" id="PS50142">
    <property type="entry name" value="RNASE_3_2"/>
    <property type="match status" value="1"/>
</dbReference>
<comment type="similarity">
    <text evidence="2">Belongs to the ribonuclease III family.</text>
</comment>
<evidence type="ECO:0000256" key="4">
    <source>
        <dbReference type="ARBA" id="ARBA00022722"/>
    </source>
</evidence>
<dbReference type="RefSeq" id="WP_349136571.1">
    <property type="nucleotide sequence ID" value="NZ_JBBMFF010000248.1"/>
</dbReference>
<evidence type="ECO:0000256" key="1">
    <source>
        <dbReference type="ARBA" id="ARBA00000109"/>
    </source>
</evidence>
<feature type="domain" description="RNase III" evidence="10">
    <location>
        <begin position="2"/>
        <end position="131"/>
    </location>
</feature>
<dbReference type="NCBIfam" id="TIGR02191">
    <property type="entry name" value="RNaseIII"/>
    <property type="match status" value="1"/>
</dbReference>
<dbReference type="Gene3D" id="1.10.1520.10">
    <property type="entry name" value="Ribonuclease III domain"/>
    <property type="match status" value="1"/>
</dbReference>
<keyword evidence="12" id="KW-1185">Reference proteome</keyword>
<feature type="binding site" evidence="8">
    <location>
        <position position="120"/>
    </location>
    <ligand>
        <name>Mg(2+)</name>
        <dbReference type="ChEBI" id="CHEBI:18420"/>
    </ligand>
</feature>
<organism evidence="11 12">
    <name type="scientific">Faecousia intestinalis</name>
    <dbReference type="NCBI Taxonomy" id="3133167"/>
    <lineage>
        <taxon>Bacteria</taxon>
        <taxon>Bacillati</taxon>
        <taxon>Bacillota</taxon>
        <taxon>Clostridia</taxon>
        <taxon>Eubacteriales</taxon>
        <taxon>Oscillospiraceae</taxon>
        <taxon>Faecousia</taxon>
    </lineage>
</organism>
<evidence type="ECO:0000256" key="8">
    <source>
        <dbReference type="HAMAP-Rule" id="MF_00104"/>
    </source>
</evidence>
<dbReference type="SUPFAM" id="SSF54768">
    <property type="entry name" value="dsRNA-binding domain-like"/>
    <property type="match status" value="1"/>
</dbReference>
<proteinExistence type="inferred from homology"/>
<feature type="active site" evidence="8">
    <location>
        <position position="120"/>
    </location>
</feature>
<evidence type="ECO:0000256" key="5">
    <source>
        <dbReference type="ARBA" id="ARBA00022759"/>
    </source>
</evidence>
<evidence type="ECO:0000256" key="3">
    <source>
        <dbReference type="ARBA" id="ARBA00022664"/>
    </source>
</evidence>
<dbReference type="PROSITE" id="PS00517">
    <property type="entry name" value="RNASE_3_1"/>
    <property type="match status" value="1"/>
</dbReference>
<dbReference type="SMART" id="SM00535">
    <property type="entry name" value="RIBOc"/>
    <property type="match status" value="1"/>
</dbReference>
<evidence type="ECO:0000256" key="7">
    <source>
        <dbReference type="ARBA" id="ARBA00022884"/>
    </source>
</evidence>
<dbReference type="PANTHER" id="PTHR11207">
    <property type="entry name" value="RIBONUCLEASE III"/>
    <property type="match status" value="1"/>
</dbReference>
<dbReference type="InterPro" id="IPR036389">
    <property type="entry name" value="RNase_III_sf"/>
</dbReference>